<dbReference type="PROSITE" id="PS50048">
    <property type="entry name" value="ZN2_CY6_FUNGAL_2"/>
    <property type="match status" value="1"/>
</dbReference>
<keyword evidence="3" id="KW-0238">DNA-binding</keyword>
<dbReference type="InterPro" id="IPR050987">
    <property type="entry name" value="AtrR-like"/>
</dbReference>
<protein>
    <recommendedName>
        <fullName evidence="6">Zn(2)-C6 fungal-type domain-containing protein</fullName>
    </recommendedName>
</protein>
<dbReference type="SMART" id="SM00066">
    <property type="entry name" value="GAL4"/>
    <property type="match status" value="1"/>
</dbReference>
<dbReference type="PANTHER" id="PTHR46910:SF3">
    <property type="entry name" value="HALOTOLERANCE PROTEIN 9-RELATED"/>
    <property type="match status" value="1"/>
</dbReference>
<dbReference type="EMBL" id="MCFJ01000004">
    <property type="protein sequence ID" value="ORY67462.1"/>
    <property type="molecule type" value="Genomic_DNA"/>
</dbReference>
<organism evidence="7 8">
    <name type="scientific">Pseudomassariella vexata</name>
    <dbReference type="NCBI Taxonomy" id="1141098"/>
    <lineage>
        <taxon>Eukaryota</taxon>
        <taxon>Fungi</taxon>
        <taxon>Dikarya</taxon>
        <taxon>Ascomycota</taxon>
        <taxon>Pezizomycotina</taxon>
        <taxon>Sordariomycetes</taxon>
        <taxon>Xylariomycetidae</taxon>
        <taxon>Amphisphaeriales</taxon>
        <taxon>Pseudomassariaceae</taxon>
        <taxon>Pseudomassariella</taxon>
    </lineage>
</organism>
<dbReference type="GeneID" id="63774379"/>
<dbReference type="Proteomes" id="UP000193689">
    <property type="component" value="Unassembled WGS sequence"/>
</dbReference>
<feature type="compositionally biased region" description="Basic and acidic residues" evidence="5">
    <location>
        <begin position="303"/>
        <end position="323"/>
    </location>
</feature>
<feature type="compositionally biased region" description="Basic and acidic residues" evidence="5">
    <location>
        <begin position="1"/>
        <end position="18"/>
    </location>
</feature>
<reference evidence="7 8" key="1">
    <citation type="submission" date="2016-07" db="EMBL/GenBank/DDBJ databases">
        <title>Pervasive Adenine N6-methylation of Active Genes in Fungi.</title>
        <authorList>
            <consortium name="DOE Joint Genome Institute"/>
            <person name="Mondo S.J."/>
            <person name="Dannebaum R.O."/>
            <person name="Kuo R.C."/>
            <person name="Labutti K."/>
            <person name="Haridas S."/>
            <person name="Kuo A."/>
            <person name="Salamov A."/>
            <person name="Ahrendt S.R."/>
            <person name="Lipzen A."/>
            <person name="Sullivan W."/>
            <person name="Andreopoulos W.B."/>
            <person name="Clum A."/>
            <person name="Lindquist E."/>
            <person name="Daum C."/>
            <person name="Ramamoorthy G.K."/>
            <person name="Gryganskyi A."/>
            <person name="Culley D."/>
            <person name="Magnuson J.K."/>
            <person name="James T.Y."/>
            <person name="O'Malley M.A."/>
            <person name="Stajich J.E."/>
            <person name="Spatafora J.W."/>
            <person name="Visel A."/>
            <person name="Grigoriev I.V."/>
        </authorList>
    </citation>
    <scope>NUCLEOTIDE SEQUENCE [LARGE SCALE GENOMIC DNA]</scope>
    <source>
        <strain evidence="7 8">CBS 129021</strain>
    </source>
</reference>
<dbReference type="GO" id="GO:0005634">
    <property type="term" value="C:nucleus"/>
    <property type="evidence" value="ECO:0007669"/>
    <property type="project" value="UniProtKB-SubCell"/>
</dbReference>
<feature type="region of interest" description="Disordered" evidence="5">
    <location>
        <begin position="1"/>
        <end position="146"/>
    </location>
</feature>
<dbReference type="InParanoid" id="A0A1Y2E7E2"/>
<dbReference type="Gene3D" id="4.10.240.10">
    <property type="entry name" value="Zn(2)-C6 fungal-type DNA-binding domain"/>
    <property type="match status" value="1"/>
</dbReference>
<comment type="subcellular location">
    <subcellularLocation>
        <location evidence="1">Nucleus</location>
    </subcellularLocation>
</comment>
<feature type="compositionally biased region" description="Polar residues" evidence="5">
    <location>
        <begin position="76"/>
        <end position="85"/>
    </location>
</feature>
<dbReference type="Pfam" id="PF00172">
    <property type="entry name" value="Zn_clus"/>
    <property type="match status" value="1"/>
</dbReference>
<feature type="compositionally biased region" description="Low complexity" evidence="5">
    <location>
        <begin position="363"/>
        <end position="390"/>
    </location>
</feature>
<dbReference type="InterPro" id="IPR001138">
    <property type="entry name" value="Zn2Cys6_DnaBD"/>
</dbReference>
<evidence type="ECO:0000313" key="8">
    <source>
        <dbReference type="Proteomes" id="UP000193689"/>
    </source>
</evidence>
<evidence type="ECO:0000256" key="2">
    <source>
        <dbReference type="ARBA" id="ARBA00022723"/>
    </source>
</evidence>
<dbReference type="GO" id="GO:0008270">
    <property type="term" value="F:zinc ion binding"/>
    <property type="evidence" value="ECO:0007669"/>
    <property type="project" value="InterPro"/>
</dbReference>
<evidence type="ECO:0000259" key="6">
    <source>
        <dbReference type="PROSITE" id="PS50048"/>
    </source>
</evidence>
<dbReference type="InterPro" id="IPR036864">
    <property type="entry name" value="Zn2-C6_fun-type_DNA-bd_sf"/>
</dbReference>
<feature type="region of interest" description="Disordered" evidence="5">
    <location>
        <begin position="273"/>
        <end position="420"/>
    </location>
</feature>
<sequence>MAEDHRNRGPPPRIDHNDASQYPLPPGEEDERSRAIPYHPRPQMATGAVTLPSIQDPYGASGHPPGRGWDPRANSYGASPSSTNGYPPPPGSVQAPQPSYSPSNGAGGYPPPQPPGPQYLPPVQPHPQDARAVYPPPPDPRAQPYYAAQRGQVPYNPDPYQFAYRPDRGGPPGAYPPEYVRGPGGAVMQQSAPRQRTSIACRYCRRRKIRCSGYQNSPGGKCTNCIKMNQECIFQPVSSSSSTAFVPVSALPNGVPPGTQLFGAYGQPINASANLPPGGPYQSTTPQYDQPLPSPTGSFSAYPEDRAEVGRRRPRPPEDDHGVRLPPPNTFPDDNPRRRSPSSSSSPSHLAPYQTIPPPQPAPQHAYDNRTPPRGSPSGVPPSGTSVNSVMSLGNIMDSGPSPGNDIDQGMLGRLNRRAK</sequence>
<evidence type="ECO:0000313" key="7">
    <source>
        <dbReference type="EMBL" id="ORY67462.1"/>
    </source>
</evidence>
<evidence type="ECO:0000256" key="1">
    <source>
        <dbReference type="ARBA" id="ARBA00004123"/>
    </source>
</evidence>
<feature type="domain" description="Zn(2)-C6 fungal-type" evidence="6">
    <location>
        <begin position="200"/>
        <end position="234"/>
    </location>
</feature>
<keyword evidence="2" id="KW-0479">Metal-binding</keyword>
<keyword evidence="4" id="KW-0539">Nucleus</keyword>
<evidence type="ECO:0000256" key="4">
    <source>
        <dbReference type="ARBA" id="ARBA00023242"/>
    </source>
</evidence>
<dbReference type="PANTHER" id="PTHR46910">
    <property type="entry name" value="TRANSCRIPTION FACTOR PDR1"/>
    <property type="match status" value="1"/>
</dbReference>
<proteinExistence type="predicted"/>
<accession>A0A1Y2E7E2</accession>
<dbReference type="CDD" id="cd00067">
    <property type="entry name" value="GAL4"/>
    <property type="match status" value="1"/>
</dbReference>
<dbReference type="PROSITE" id="PS00463">
    <property type="entry name" value="ZN2_CY6_FUNGAL_1"/>
    <property type="match status" value="1"/>
</dbReference>
<evidence type="ECO:0000256" key="3">
    <source>
        <dbReference type="ARBA" id="ARBA00023125"/>
    </source>
</evidence>
<feature type="compositionally biased region" description="Low complexity" evidence="5">
    <location>
        <begin position="341"/>
        <end position="354"/>
    </location>
</feature>
<evidence type="ECO:0000256" key="5">
    <source>
        <dbReference type="SAM" id="MobiDB-lite"/>
    </source>
</evidence>
<dbReference type="AlphaFoldDB" id="A0A1Y2E7E2"/>
<dbReference type="RefSeq" id="XP_040718086.1">
    <property type="nucleotide sequence ID" value="XM_040858167.1"/>
</dbReference>
<comment type="caution">
    <text evidence="7">The sequence shown here is derived from an EMBL/GenBank/DDBJ whole genome shotgun (WGS) entry which is preliminary data.</text>
</comment>
<name>A0A1Y2E7E2_9PEZI</name>
<keyword evidence="8" id="KW-1185">Reference proteome</keyword>
<dbReference type="GO" id="GO:0000981">
    <property type="term" value="F:DNA-binding transcription factor activity, RNA polymerase II-specific"/>
    <property type="evidence" value="ECO:0007669"/>
    <property type="project" value="InterPro"/>
</dbReference>
<dbReference type="OrthoDB" id="5401558at2759"/>
<dbReference type="GO" id="GO:0003677">
    <property type="term" value="F:DNA binding"/>
    <property type="evidence" value="ECO:0007669"/>
    <property type="project" value="UniProtKB-KW"/>
</dbReference>
<feature type="compositionally biased region" description="Pro residues" evidence="5">
    <location>
        <begin position="109"/>
        <end position="125"/>
    </location>
</feature>
<dbReference type="SUPFAM" id="SSF57701">
    <property type="entry name" value="Zn2/Cys6 DNA-binding domain"/>
    <property type="match status" value="1"/>
</dbReference>
<gene>
    <name evidence="7" type="ORF">BCR38DRAFT_407440</name>
</gene>